<proteinExistence type="predicted"/>
<feature type="region of interest" description="Disordered" evidence="1">
    <location>
        <begin position="1"/>
        <end position="38"/>
    </location>
</feature>
<reference evidence="3" key="1">
    <citation type="journal article" date="2023" name="Commun. Biol.">
        <title>Genome analysis of Parmales, the sister group of diatoms, reveals the evolutionary specialization of diatoms from phago-mixotrophs to photoautotrophs.</title>
        <authorList>
            <person name="Ban H."/>
            <person name="Sato S."/>
            <person name="Yoshikawa S."/>
            <person name="Yamada K."/>
            <person name="Nakamura Y."/>
            <person name="Ichinomiya M."/>
            <person name="Sato N."/>
            <person name="Blanc-Mathieu R."/>
            <person name="Endo H."/>
            <person name="Kuwata A."/>
            <person name="Ogata H."/>
        </authorList>
    </citation>
    <scope>NUCLEOTIDE SEQUENCE [LARGE SCALE GENOMIC DNA]</scope>
</reference>
<dbReference type="Proteomes" id="UP001162640">
    <property type="component" value="Unassembled WGS sequence"/>
</dbReference>
<protein>
    <submittedName>
        <fullName evidence="2">Uncharacterized protein</fullName>
    </submittedName>
</protein>
<dbReference type="AlphaFoldDB" id="A0A9W7BDM5"/>
<evidence type="ECO:0000256" key="1">
    <source>
        <dbReference type="SAM" id="MobiDB-lite"/>
    </source>
</evidence>
<organism evidence="2 3">
    <name type="scientific">Triparma laevis f. inornata</name>
    <dbReference type="NCBI Taxonomy" id="1714386"/>
    <lineage>
        <taxon>Eukaryota</taxon>
        <taxon>Sar</taxon>
        <taxon>Stramenopiles</taxon>
        <taxon>Ochrophyta</taxon>
        <taxon>Bolidophyceae</taxon>
        <taxon>Parmales</taxon>
        <taxon>Triparmaceae</taxon>
        <taxon>Triparma</taxon>
    </lineage>
</organism>
<name>A0A9W7BDM5_9STRA</name>
<sequence>MSAEEGGGEGIKHKRLGFNGNETLRSVHDDDNTIAPHDIVNSDLEDDSVWSGQGWGICEEEEKVYMGRGSGTG</sequence>
<evidence type="ECO:0000313" key="2">
    <source>
        <dbReference type="EMBL" id="GMH84220.1"/>
    </source>
</evidence>
<comment type="caution">
    <text evidence="2">The sequence shown here is derived from an EMBL/GenBank/DDBJ whole genome shotgun (WGS) entry which is preliminary data.</text>
</comment>
<evidence type="ECO:0000313" key="3">
    <source>
        <dbReference type="Proteomes" id="UP001162640"/>
    </source>
</evidence>
<gene>
    <name evidence="2" type="ORF">TL16_g09853</name>
</gene>
<dbReference type="EMBL" id="BLQM01000341">
    <property type="protein sequence ID" value="GMH84220.1"/>
    <property type="molecule type" value="Genomic_DNA"/>
</dbReference>
<accession>A0A9W7BDM5</accession>